<feature type="transmembrane region" description="Helical" evidence="5">
    <location>
        <begin position="66"/>
        <end position="94"/>
    </location>
</feature>
<comment type="caution">
    <text evidence="7">The sequence shown here is derived from an EMBL/GenBank/DDBJ whole genome shotgun (WGS) entry which is preliminary data.</text>
</comment>
<feature type="domain" description="G-protein coupled receptors family 1 profile" evidence="6">
    <location>
        <begin position="38"/>
        <end position="313"/>
    </location>
</feature>
<keyword evidence="2 5" id="KW-0812">Transmembrane</keyword>
<reference evidence="7" key="2">
    <citation type="submission" date="2023-04" db="EMBL/GenBank/DDBJ databases">
        <authorList>
            <person name="Bu L."/>
            <person name="Lu L."/>
            <person name="Laidemitt M.R."/>
            <person name="Zhang S.M."/>
            <person name="Mutuku M."/>
            <person name="Mkoji G."/>
            <person name="Steinauer M."/>
            <person name="Loker E.S."/>
        </authorList>
    </citation>
    <scope>NUCLEOTIDE SEQUENCE</scope>
    <source>
        <strain evidence="7">KasaAsao</strain>
        <tissue evidence="7">Whole Snail</tissue>
    </source>
</reference>
<evidence type="ECO:0000256" key="1">
    <source>
        <dbReference type="ARBA" id="ARBA00004370"/>
    </source>
</evidence>
<dbReference type="Gene3D" id="1.20.1070.10">
    <property type="entry name" value="Rhodopsin 7-helix transmembrane proteins"/>
    <property type="match status" value="1"/>
</dbReference>
<sequence length="340" mass="37639">MNNFTEGFGLMDTDYTSDSILDVVIGEWSTIVGGVFLGSVSLLGVIFNAVNVIVYAKMGQEDSVNIALLALSLSELGASIVLLLISCFGAPQLAASNVPVIYLISWFHVIFSRVASCLTAFVTLERYLCVAMPLKVKLYITMKRTIVIVSVIYAGMTISMVPPFFSRKIESVLMPGTNWTVLTFFFRDENSQGMEKISITVNNVTLLLAFAVVFISTLLLVVTLKRKSKWRSEASLASRSDVTSSRDQKVIKMITLIALIFIVSYLPVALTTAAMLGVPGYSMEGKYNKIFSITWGIDFFLEGTNATASIFVYLTMSSRYRSVLRKLLKWNTRFSSTRLP</sequence>
<dbReference type="InterPro" id="IPR052954">
    <property type="entry name" value="GPCR-Ligand_Int"/>
</dbReference>
<evidence type="ECO:0000256" key="4">
    <source>
        <dbReference type="ARBA" id="ARBA00023136"/>
    </source>
</evidence>
<keyword evidence="4 5" id="KW-0472">Membrane</keyword>
<evidence type="ECO:0000313" key="8">
    <source>
        <dbReference type="Proteomes" id="UP001233172"/>
    </source>
</evidence>
<comment type="subcellular location">
    <subcellularLocation>
        <location evidence="1">Membrane</location>
    </subcellularLocation>
</comment>
<dbReference type="GO" id="GO:0016020">
    <property type="term" value="C:membrane"/>
    <property type="evidence" value="ECO:0007669"/>
    <property type="project" value="UniProtKB-SubCell"/>
</dbReference>
<evidence type="ECO:0000256" key="5">
    <source>
        <dbReference type="SAM" id="Phobius"/>
    </source>
</evidence>
<keyword evidence="7" id="KW-0675">Receptor</keyword>
<name>A0AAD8BTZ1_BIOPF</name>
<protein>
    <submittedName>
        <fullName evidence="7">Type-1 angiotensin II receptor</fullName>
    </submittedName>
</protein>
<keyword evidence="8" id="KW-1185">Reference proteome</keyword>
<dbReference type="InterPro" id="IPR017452">
    <property type="entry name" value="GPCR_Rhodpsn_7TM"/>
</dbReference>
<dbReference type="PANTHER" id="PTHR46641">
    <property type="entry name" value="FMRFAMIDE RECEPTOR-RELATED"/>
    <property type="match status" value="1"/>
</dbReference>
<dbReference type="PRINTS" id="PR00237">
    <property type="entry name" value="GPCRRHODOPSN"/>
</dbReference>
<dbReference type="GO" id="GO:0004930">
    <property type="term" value="F:G protein-coupled receptor activity"/>
    <property type="evidence" value="ECO:0007669"/>
    <property type="project" value="InterPro"/>
</dbReference>
<organism evidence="7 8">
    <name type="scientific">Biomphalaria pfeifferi</name>
    <name type="common">Bloodfluke planorb</name>
    <name type="synonym">Freshwater snail</name>
    <dbReference type="NCBI Taxonomy" id="112525"/>
    <lineage>
        <taxon>Eukaryota</taxon>
        <taxon>Metazoa</taxon>
        <taxon>Spiralia</taxon>
        <taxon>Lophotrochozoa</taxon>
        <taxon>Mollusca</taxon>
        <taxon>Gastropoda</taxon>
        <taxon>Heterobranchia</taxon>
        <taxon>Euthyneura</taxon>
        <taxon>Panpulmonata</taxon>
        <taxon>Hygrophila</taxon>
        <taxon>Lymnaeoidea</taxon>
        <taxon>Planorbidae</taxon>
        <taxon>Biomphalaria</taxon>
    </lineage>
</organism>
<evidence type="ECO:0000313" key="7">
    <source>
        <dbReference type="EMBL" id="KAK0060809.1"/>
    </source>
</evidence>
<feature type="transmembrane region" description="Helical" evidence="5">
    <location>
        <begin position="290"/>
        <end position="316"/>
    </location>
</feature>
<feature type="transmembrane region" description="Helical" evidence="5">
    <location>
        <begin position="204"/>
        <end position="224"/>
    </location>
</feature>
<reference evidence="7" key="1">
    <citation type="journal article" date="2023" name="PLoS Negl. Trop. Dis.">
        <title>A genome sequence for Biomphalaria pfeifferi, the major vector snail for the human-infecting parasite Schistosoma mansoni.</title>
        <authorList>
            <person name="Bu L."/>
            <person name="Lu L."/>
            <person name="Laidemitt M.R."/>
            <person name="Zhang S.M."/>
            <person name="Mutuku M."/>
            <person name="Mkoji G."/>
            <person name="Steinauer M."/>
            <person name="Loker E.S."/>
        </authorList>
    </citation>
    <scope>NUCLEOTIDE SEQUENCE</scope>
    <source>
        <strain evidence="7">KasaAsao</strain>
    </source>
</reference>
<dbReference type="Proteomes" id="UP001233172">
    <property type="component" value="Unassembled WGS sequence"/>
</dbReference>
<dbReference type="PANTHER" id="PTHR46641:SF2">
    <property type="entry name" value="FMRFAMIDE RECEPTOR"/>
    <property type="match status" value="1"/>
</dbReference>
<feature type="transmembrane region" description="Helical" evidence="5">
    <location>
        <begin position="100"/>
        <end position="124"/>
    </location>
</feature>
<evidence type="ECO:0000256" key="3">
    <source>
        <dbReference type="ARBA" id="ARBA00022989"/>
    </source>
</evidence>
<feature type="transmembrane region" description="Helical" evidence="5">
    <location>
        <begin position="31"/>
        <end position="54"/>
    </location>
</feature>
<keyword evidence="3 5" id="KW-1133">Transmembrane helix</keyword>
<accession>A0AAD8BTZ1</accession>
<evidence type="ECO:0000259" key="6">
    <source>
        <dbReference type="PROSITE" id="PS50262"/>
    </source>
</evidence>
<dbReference type="InterPro" id="IPR000276">
    <property type="entry name" value="GPCR_Rhodpsn"/>
</dbReference>
<dbReference type="Pfam" id="PF00001">
    <property type="entry name" value="7tm_1"/>
    <property type="match status" value="1"/>
</dbReference>
<evidence type="ECO:0000256" key="2">
    <source>
        <dbReference type="ARBA" id="ARBA00022692"/>
    </source>
</evidence>
<gene>
    <name evidence="7" type="ORF">Bpfe_009678</name>
</gene>
<dbReference type="EMBL" id="JASAOG010000033">
    <property type="protein sequence ID" value="KAK0060809.1"/>
    <property type="molecule type" value="Genomic_DNA"/>
</dbReference>
<proteinExistence type="predicted"/>
<feature type="transmembrane region" description="Helical" evidence="5">
    <location>
        <begin position="145"/>
        <end position="165"/>
    </location>
</feature>
<feature type="transmembrane region" description="Helical" evidence="5">
    <location>
        <begin position="254"/>
        <end position="278"/>
    </location>
</feature>
<dbReference type="SMART" id="SM01381">
    <property type="entry name" value="7TM_GPCR_Srsx"/>
    <property type="match status" value="1"/>
</dbReference>
<dbReference type="AlphaFoldDB" id="A0AAD8BTZ1"/>
<dbReference type="SUPFAM" id="SSF81321">
    <property type="entry name" value="Family A G protein-coupled receptor-like"/>
    <property type="match status" value="1"/>
</dbReference>
<dbReference type="PROSITE" id="PS50262">
    <property type="entry name" value="G_PROTEIN_RECEP_F1_2"/>
    <property type="match status" value="1"/>
</dbReference>